<keyword evidence="1" id="KW-0812">Transmembrane</keyword>
<protein>
    <submittedName>
        <fullName evidence="2">Uncharacterized protein</fullName>
    </submittedName>
</protein>
<dbReference type="RefSeq" id="WP_177963722.1">
    <property type="nucleotide sequence ID" value="NZ_JBBMEX010000001.1"/>
</dbReference>
<dbReference type="EMBL" id="JBBMEX010000001">
    <property type="protein sequence ID" value="MEQ2556487.1"/>
    <property type="molecule type" value="Genomic_DNA"/>
</dbReference>
<evidence type="ECO:0000256" key="1">
    <source>
        <dbReference type="SAM" id="Phobius"/>
    </source>
</evidence>
<name>A0ABV1HAW7_9FIRM</name>
<evidence type="ECO:0000313" key="2">
    <source>
        <dbReference type="EMBL" id="MEQ2556487.1"/>
    </source>
</evidence>
<keyword evidence="1" id="KW-1133">Transmembrane helix</keyword>
<keyword evidence="1" id="KW-0472">Membrane</keyword>
<reference evidence="2 3" key="1">
    <citation type="submission" date="2024-03" db="EMBL/GenBank/DDBJ databases">
        <title>Human intestinal bacterial collection.</title>
        <authorList>
            <person name="Pauvert C."/>
            <person name="Hitch T.C.A."/>
            <person name="Clavel T."/>
        </authorList>
    </citation>
    <scope>NUCLEOTIDE SEQUENCE [LARGE SCALE GENOMIC DNA]</scope>
    <source>
        <strain evidence="2 3">CLA-AA-H185</strain>
    </source>
</reference>
<feature type="transmembrane region" description="Helical" evidence="1">
    <location>
        <begin position="6"/>
        <end position="24"/>
    </location>
</feature>
<proteinExistence type="predicted"/>
<accession>A0ABV1HAW7</accession>
<keyword evidence="3" id="KW-1185">Reference proteome</keyword>
<gene>
    <name evidence="2" type="ORF">WMO43_01145</name>
</gene>
<sequence>MEKLKVLLMAALFWTFIIWFARTMKRKAVEEHRKFEGKMPEMEPVTEEERRYICKMLVDYTPAKNVVLVDYDFFEFAFCDHMGWENNQYGNLRRRNFGV</sequence>
<evidence type="ECO:0000313" key="3">
    <source>
        <dbReference type="Proteomes" id="UP001454489"/>
    </source>
</evidence>
<dbReference type="Proteomes" id="UP001454489">
    <property type="component" value="Unassembled WGS sequence"/>
</dbReference>
<comment type="caution">
    <text evidence="2">The sequence shown here is derived from an EMBL/GenBank/DDBJ whole genome shotgun (WGS) entry which is preliminary data.</text>
</comment>
<organism evidence="2 3">
    <name type="scientific">Maccoyibacter intestinihominis</name>
    <dbReference type="NCBI Taxonomy" id="3133499"/>
    <lineage>
        <taxon>Bacteria</taxon>
        <taxon>Bacillati</taxon>
        <taxon>Bacillota</taxon>
        <taxon>Clostridia</taxon>
        <taxon>Lachnospirales</taxon>
        <taxon>Lachnospiraceae</taxon>
        <taxon>Maccoyibacter</taxon>
    </lineage>
</organism>